<dbReference type="GO" id="GO:0000175">
    <property type="term" value="F:3'-5'-RNA exonuclease activity"/>
    <property type="evidence" value="ECO:0007669"/>
    <property type="project" value="TreeGrafter"/>
</dbReference>
<evidence type="ECO:0000313" key="2">
    <source>
        <dbReference type="Proteomes" id="UP001187471"/>
    </source>
</evidence>
<feature type="non-terminal residue" evidence="1">
    <location>
        <position position="265"/>
    </location>
</feature>
<proteinExistence type="predicted"/>
<keyword evidence="2" id="KW-1185">Reference proteome</keyword>
<dbReference type="Proteomes" id="UP001187471">
    <property type="component" value="Unassembled WGS sequence"/>
</dbReference>
<comment type="caution">
    <text evidence="1">The sequence shown here is derived from an EMBL/GenBank/DDBJ whole genome shotgun (WGS) entry which is preliminary data.</text>
</comment>
<protein>
    <submittedName>
        <fullName evidence="1">Uncharacterized protein</fullName>
    </submittedName>
</protein>
<dbReference type="PANTHER" id="PTHR12121:SF92">
    <property type="entry name" value="ENDONUCLEASE_EXONUCLEASE_PHOSPHATASE DOMAIN-CONTAINING PROTEIN"/>
    <property type="match status" value="1"/>
</dbReference>
<accession>A0AA88U7S9</accession>
<dbReference type="InterPro" id="IPR036691">
    <property type="entry name" value="Endo/exonu/phosph_ase_sf"/>
</dbReference>
<gene>
    <name evidence="1" type="ORF">RJ640_000519</name>
</gene>
<dbReference type="InterPro" id="IPR050410">
    <property type="entry name" value="CCR4/nocturin_mRNA_transcr"/>
</dbReference>
<organism evidence="1 2">
    <name type="scientific">Escallonia rubra</name>
    <dbReference type="NCBI Taxonomy" id="112253"/>
    <lineage>
        <taxon>Eukaryota</taxon>
        <taxon>Viridiplantae</taxon>
        <taxon>Streptophyta</taxon>
        <taxon>Embryophyta</taxon>
        <taxon>Tracheophyta</taxon>
        <taxon>Spermatophyta</taxon>
        <taxon>Magnoliopsida</taxon>
        <taxon>eudicotyledons</taxon>
        <taxon>Gunneridae</taxon>
        <taxon>Pentapetalae</taxon>
        <taxon>asterids</taxon>
        <taxon>campanulids</taxon>
        <taxon>Escalloniales</taxon>
        <taxon>Escalloniaceae</taxon>
        <taxon>Escallonia</taxon>
    </lineage>
</organism>
<feature type="non-terminal residue" evidence="1">
    <location>
        <position position="1"/>
    </location>
</feature>
<evidence type="ECO:0000313" key="1">
    <source>
        <dbReference type="EMBL" id="KAK2971896.1"/>
    </source>
</evidence>
<sequence>KCESEYCELWLKRNKSILDRLLELRSSIICLQEFWVANEELVRMYEKRLGDAGYVTYKLARTNNRGDGLLTAVHQNHFHVLNYRECLFNDIGDRVAQLFHVELLTRPESQSIGLGIEALLVNTHLIFPHDSTYCFLRLQQIPIKYQHNLPPKTDAGIGMAVRRGMSVNFCCRKVLSHPMILHITTQAMWVSHCNHRGNICAVDFIWLFNPNKSRKPLKQSFLEALIGNVNNLLRSVPKEVNHLVPFLETDNSYITSLQFSQALAE</sequence>
<dbReference type="PANTHER" id="PTHR12121">
    <property type="entry name" value="CARBON CATABOLITE REPRESSOR PROTEIN 4"/>
    <property type="match status" value="1"/>
</dbReference>
<dbReference type="SUPFAM" id="SSF56219">
    <property type="entry name" value="DNase I-like"/>
    <property type="match status" value="1"/>
</dbReference>
<dbReference type="Gene3D" id="3.60.10.10">
    <property type="entry name" value="Endonuclease/exonuclease/phosphatase"/>
    <property type="match status" value="1"/>
</dbReference>
<dbReference type="EMBL" id="JAVXUO010002544">
    <property type="protein sequence ID" value="KAK2971896.1"/>
    <property type="molecule type" value="Genomic_DNA"/>
</dbReference>
<name>A0AA88U7S9_9ASTE</name>
<reference evidence="1" key="1">
    <citation type="submission" date="2022-12" db="EMBL/GenBank/DDBJ databases">
        <title>Draft genome assemblies for two species of Escallonia (Escalloniales).</title>
        <authorList>
            <person name="Chanderbali A."/>
            <person name="Dervinis C."/>
            <person name="Anghel I."/>
            <person name="Soltis D."/>
            <person name="Soltis P."/>
            <person name="Zapata F."/>
        </authorList>
    </citation>
    <scope>NUCLEOTIDE SEQUENCE</scope>
    <source>
        <strain evidence="1">UCBG92.1500</strain>
        <tissue evidence="1">Leaf</tissue>
    </source>
</reference>
<dbReference type="AlphaFoldDB" id="A0AA88U7S9"/>